<dbReference type="Pfam" id="PF17863">
    <property type="entry name" value="AAA_lid_2"/>
    <property type="match status" value="1"/>
</dbReference>
<dbReference type="Gene3D" id="3.40.50.300">
    <property type="entry name" value="P-loop containing nucleotide triphosphate hydrolases"/>
    <property type="match status" value="1"/>
</dbReference>
<comment type="similarity">
    <text evidence="3">Belongs to the MoxR family.</text>
</comment>
<dbReference type="AlphaFoldDB" id="A0A328VLG3"/>
<dbReference type="PANTHER" id="PTHR42759:SF5">
    <property type="entry name" value="METHANOL DEHYDROGENASE REGULATOR"/>
    <property type="match status" value="1"/>
</dbReference>
<dbReference type="Gene3D" id="1.10.8.80">
    <property type="entry name" value="Magnesium chelatase subunit I, C-Terminal domain"/>
    <property type="match status" value="1"/>
</dbReference>
<sequence length="319" mass="35901">MIRPEELIQVSEAARTLRHNIGQVMVGKEEVIDLLLVALLCEGHVLFEDVPGTGKTTLARSLARSLACSFQRIQFTPDLLPSDITGITFFNQKQGTFEFRPGPLLAQIVLADEINRATPRTQSALLEAMEERQISVERETIALPRPFMVIATQNPIELEGTFPLPEAQLDRFFMRLHLDYPTAEEERQILHRFRQRQPLAELQPVLSVEQLTRFQQIIRRVEIEESVEGYLIELVRTTRQHEAIELGVSPRGTLALYRAAQALAAIEGRGYVLPDDIKRLAIPVLAHRLIPTGQTSLRGQSLVKLMASIVESVPVPVEP</sequence>
<dbReference type="InterPro" id="IPR003593">
    <property type="entry name" value="AAA+_ATPase"/>
</dbReference>
<dbReference type="PANTHER" id="PTHR42759">
    <property type="entry name" value="MOXR FAMILY PROTEIN"/>
    <property type="match status" value="1"/>
</dbReference>
<dbReference type="InterPro" id="IPR027417">
    <property type="entry name" value="P-loop_NTPase"/>
</dbReference>
<dbReference type="CDD" id="cd00009">
    <property type="entry name" value="AAA"/>
    <property type="match status" value="1"/>
</dbReference>
<dbReference type="GO" id="GO:0005524">
    <property type="term" value="F:ATP binding"/>
    <property type="evidence" value="ECO:0007669"/>
    <property type="project" value="UniProtKB-KW"/>
</dbReference>
<dbReference type="InterPro" id="IPR011703">
    <property type="entry name" value="ATPase_AAA-3"/>
</dbReference>
<keyword evidence="1" id="KW-0547">Nucleotide-binding</keyword>
<reference evidence="5 6" key="1">
    <citation type="submission" date="2016-08" db="EMBL/GenBank/DDBJ databases">
        <title>Analysis of Carbohydrate Active Enzymes in Thermogemmatispora T81 Reveals Carbohydrate Degradation Ability.</title>
        <authorList>
            <person name="Tomazini A."/>
            <person name="Lal S."/>
            <person name="Stott M."/>
            <person name="Henrissat B."/>
            <person name="Polikarpov I."/>
            <person name="Sparling R."/>
            <person name="Levin D.B."/>
        </authorList>
    </citation>
    <scope>NUCLEOTIDE SEQUENCE [LARGE SCALE GENOMIC DNA]</scope>
    <source>
        <strain evidence="5 6">T81</strain>
    </source>
</reference>
<gene>
    <name evidence="5" type="ORF">A4R35_13940</name>
</gene>
<evidence type="ECO:0000313" key="6">
    <source>
        <dbReference type="Proteomes" id="UP000248706"/>
    </source>
</evidence>
<dbReference type="EMBL" id="MCIF01000002">
    <property type="protein sequence ID" value="RAQ96640.1"/>
    <property type="molecule type" value="Genomic_DNA"/>
</dbReference>
<keyword evidence="2" id="KW-0067">ATP-binding</keyword>
<dbReference type="FunFam" id="3.40.50.300:FF:000640">
    <property type="entry name" value="MoxR family ATPase"/>
    <property type="match status" value="1"/>
</dbReference>
<feature type="domain" description="AAA+ ATPase" evidence="4">
    <location>
        <begin position="41"/>
        <end position="182"/>
    </location>
</feature>
<evidence type="ECO:0000313" key="5">
    <source>
        <dbReference type="EMBL" id="RAQ96640.1"/>
    </source>
</evidence>
<comment type="caution">
    <text evidence="5">The sequence shown here is derived from an EMBL/GenBank/DDBJ whole genome shotgun (WGS) entry which is preliminary data.</text>
</comment>
<evidence type="ECO:0000259" key="4">
    <source>
        <dbReference type="SMART" id="SM00382"/>
    </source>
</evidence>
<dbReference type="PIRSF" id="PIRSF002849">
    <property type="entry name" value="AAA_ATPase_chaperone_MoxR_prd"/>
    <property type="match status" value="1"/>
</dbReference>
<evidence type="ECO:0000256" key="2">
    <source>
        <dbReference type="ARBA" id="ARBA00022840"/>
    </source>
</evidence>
<organism evidence="5 6">
    <name type="scientific">Thermogemmatispora tikiterensis</name>
    <dbReference type="NCBI Taxonomy" id="1825093"/>
    <lineage>
        <taxon>Bacteria</taxon>
        <taxon>Bacillati</taxon>
        <taxon>Chloroflexota</taxon>
        <taxon>Ktedonobacteria</taxon>
        <taxon>Thermogemmatisporales</taxon>
        <taxon>Thermogemmatisporaceae</taxon>
        <taxon>Thermogemmatispora</taxon>
    </lineage>
</organism>
<evidence type="ECO:0000256" key="1">
    <source>
        <dbReference type="ARBA" id="ARBA00022741"/>
    </source>
</evidence>
<dbReference type="SUPFAM" id="SSF52540">
    <property type="entry name" value="P-loop containing nucleoside triphosphate hydrolases"/>
    <property type="match status" value="1"/>
</dbReference>
<proteinExistence type="inferred from homology"/>
<dbReference type="Proteomes" id="UP000248706">
    <property type="component" value="Unassembled WGS sequence"/>
</dbReference>
<accession>A0A328VLG3</accession>
<dbReference type="InterPro" id="IPR041628">
    <property type="entry name" value="ChlI/MoxR_AAA_lid"/>
</dbReference>
<dbReference type="RefSeq" id="WP_112430378.1">
    <property type="nucleotide sequence ID" value="NZ_MCIF01000002.1"/>
</dbReference>
<dbReference type="InterPro" id="IPR050764">
    <property type="entry name" value="CbbQ/NirQ/NorQ/GpvN"/>
</dbReference>
<dbReference type="OrthoDB" id="9808397at2"/>
<protein>
    <submittedName>
        <fullName evidence="5">AAA family ATPase</fullName>
    </submittedName>
</protein>
<evidence type="ECO:0000256" key="3">
    <source>
        <dbReference type="ARBA" id="ARBA00061607"/>
    </source>
</evidence>
<name>A0A328VLG3_9CHLR</name>
<dbReference type="GO" id="GO:0016887">
    <property type="term" value="F:ATP hydrolysis activity"/>
    <property type="evidence" value="ECO:0007669"/>
    <property type="project" value="InterPro"/>
</dbReference>
<dbReference type="SMART" id="SM00382">
    <property type="entry name" value="AAA"/>
    <property type="match status" value="1"/>
</dbReference>
<keyword evidence="6" id="KW-1185">Reference proteome</keyword>
<dbReference type="Pfam" id="PF07726">
    <property type="entry name" value="AAA_3"/>
    <property type="match status" value="1"/>
</dbReference>